<keyword evidence="8" id="KW-1185">Reference proteome</keyword>
<accession>A0A2S3ZXK5</accession>
<protein>
    <submittedName>
        <fullName evidence="7">Amino acid transporter</fullName>
    </submittedName>
</protein>
<feature type="transmembrane region" description="Helical" evidence="6">
    <location>
        <begin position="116"/>
        <end position="133"/>
    </location>
</feature>
<feature type="transmembrane region" description="Helical" evidence="6">
    <location>
        <begin position="45"/>
        <end position="69"/>
    </location>
</feature>
<proteinExistence type="predicted"/>
<dbReference type="EMBL" id="PPXC01000005">
    <property type="protein sequence ID" value="POH73809.1"/>
    <property type="molecule type" value="Genomic_DNA"/>
</dbReference>
<evidence type="ECO:0000256" key="2">
    <source>
        <dbReference type="ARBA" id="ARBA00022475"/>
    </source>
</evidence>
<evidence type="ECO:0000256" key="5">
    <source>
        <dbReference type="ARBA" id="ARBA00023136"/>
    </source>
</evidence>
<evidence type="ECO:0000256" key="4">
    <source>
        <dbReference type="ARBA" id="ARBA00022989"/>
    </source>
</evidence>
<evidence type="ECO:0000313" key="7">
    <source>
        <dbReference type="EMBL" id="POH73809.1"/>
    </source>
</evidence>
<dbReference type="PANTHER" id="PTHR30086:SF20">
    <property type="entry name" value="ARGININE EXPORTER PROTEIN ARGO-RELATED"/>
    <property type="match status" value="1"/>
</dbReference>
<feature type="transmembrane region" description="Helical" evidence="6">
    <location>
        <begin position="12"/>
        <end position="33"/>
    </location>
</feature>
<reference evidence="7 8" key="1">
    <citation type="submission" date="2018-01" db="EMBL/GenBank/DDBJ databases">
        <title>Arthrobacter sp. nov., from glaciers in China.</title>
        <authorList>
            <person name="Liu Q."/>
            <person name="Xin Y.-H."/>
        </authorList>
    </citation>
    <scope>NUCLEOTIDE SEQUENCE [LARGE SCALE GENOMIC DNA]</scope>
    <source>
        <strain evidence="7 8">HLT2-12-2</strain>
    </source>
</reference>
<dbReference type="GO" id="GO:0015171">
    <property type="term" value="F:amino acid transmembrane transporter activity"/>
    <property type="evidence" value="ECO:0007669"/>
    <property type="project" value="TreeGrafter"/>
</dbReference>
<feature type="transmembrane region" description="Helical" evidence="6">
    <location>
        <begin position="188"/>
        <end position="206"/>
    </location>
</feature>
<dbReference type="PANTHER" id="PTHR30086">
    <property type="entry name" value="ARGININE EXPORTER PROTEIN ARGO"/>
    <property type="match status" value="1"/>
</dbReference>
<dbReference type="Proteomes" id="UP000237061">
    <property type="component" value="Unassembled WGS sequence"/>
</dbReference>
<feature type="transmembrane region" description="Helical" evidence="6">
    <location>
        <begin position="153"/>
        <end position="176"/>
    </location>
</feature>
<dbReference type="GO" id="GO:0005886">
    <property type="term" value="C:plasma membrane"/>
    <property type="evidence" value="ECO:0007669"/>
    <property type="project" value="UniProtKB-SubCell"/>
</dbReference>
<evidence type="ECO:0000256" key="1">
    <source>
        <dbReference type="ARBA" id="ARBA00004651"/>
    </source>
</evidence>
<name>A0A2S3ZXK5_ARTGL</name>
<dbReference type="AlphaFoldDB" id="A0A2S3ZXK5"/>
<evidence type="ECO:0000256" key="3">
    <source>
        <dbReference type="ARBA" id="ARBA00022692"/>
    </source>
</evidence>
<keyword evidence="4 6" id="KW-1133">Transmembrane helix</keyword>
<evidence type="ECO:0000256" key="6">
    <source>
        <dbReference type="SAM" id="Phobius"/>
    </source>
</evidence>
<sequence>MLMMPLEIFATVATGLGAGLALIIAIGAQNALVLRQGIRGEHVGLVVLVCMLSDIVLIAAGIFGIGAVITAAPAVVVVIRLAGAAFLIGYAVLAAKRAVHPGTLHASTQTGTMSRKAALITVLTLTWLNPHVYLDTVLLLGTLANQHGELRWWFGAGAALGSVVWFSALGFGAKLLRPVFAKPGAWRVLDGLIAAVMLFLGIKMALGV</sequence>
<organism evidence="7 8">
    <name type="scientific">Arthrobacter glacialis</name>
    <dbReference type="NCBI Taxonomy" id="1664"/>
    <lineage>
        <taxon>Bacteria</taxon>
        <taxon>Bacillati</taxon>
        <taxon>Actinomycetota</taxon>
        <taxon>Actinomycetes</taxon>
        <taxon>Micrococcales</taxon>
        <taxon>Micrococcaceae</taxon>
        <taxon>Arthrobacter</taxon>
    </lineage>
</organism>
<evidence type="ECO:0000313" key="8">
    <source>
        <dbReference type="Proteomes" id="UP000237061"/>
    </source>
</evidence>
<keyword evidence="3 6" id="KW-0812">Transmembrane</keyword>
<gene>
    <name evidence="7" type="ORF">CVS27_07765</name>
</gene>
<feature type="transmembrane region" description="Helical" evidence="6">
    <location>
        <begin position="75"/>
        <end position="95"/>
    </location>
</feature>
<comment type="subcellular location">
    <subcellularLocation>
        <location evidence="1">Cell membrane</location>
        <topology evidence="1">Multi-pass membrane protein</topology>
    </subcellularLocation>
</comment>
<dbReference type="InterPro" id="IPR001123">
    <property type="entry name" value="LeuE-type"/>
</dbReference>
<keyword evidence="2" id="KW-1003">Cell membrane</keyword>
<keyword evidence="5 6" id="KW-0472">Membrane</keyword>
<dbReference type="Pfam" id="PF01810">
    <property type="entry name" value="LysE"/>
    <property type="match status" value="1"/>
</dbReference>
<comment type="caution">
    <text evidence="7">The sequence shown here is derived from an EMBL/GenBank/DDBJ whole genome shotgun (WGS) entry which is preliminary data.</text>
</comment>